<organism evidence="2 3">
    <name type="scientific">Cardiocondyla obscurior</name>
    <dbReference type="NCBI Taxonomy" id="286306"/>
    <lineage>
        <taxon>Eukaryota</taxon>
        <taxon>Metazoa</taxon>
        <taxon>Ecdysozoa</taxon>
        <taxon>Arthropoda</taxon>
        <taxon>Hexapoda</taxon>
        <taxon>Insecta</taxon>
        <taxon>Pterygota</taxon>
        <taxon>Neoptera</taxon>
        <taxon>Endopterygota</taxon>
        <taxon>Hymenoptera</taxon>
        <taxon>Apocrita</taxon>
        <taxon>Aculeata</taxon>
        <taxon>Formicoidea</taxon>
        <taxon>Formicidae</taxon>
        <taxon>Myrmicinae</taxon>
        <taxon>Cardiocondyla</taxon>
    </lineage>
</organism>
<feature type="transmembrane region" description="Helical" evidence="1">
    <location>
        <begin position="12"/>
        <end position="31"/>
    </location>
</feature>
<sequence>MCNILKNNFIKSYLYYSVLIIASIHVCPTLMHLPHKIRFAAIVISTVLSIYTGLQNRCYSVQFKEKMLEDNVIKNVFHMYK</sequence>
<keyword evidence="3" id="KW-1185">Reference proteome</keyword>
<evidence type="ECO:0000313" key="2">
    <source>
        <dbReference type="EMBL" id="KAL0102283.1"/>
    </source>
</evidence>
<keyword evidence="1" id="KW-0472">Membrane</keyword>
<keyword evidence="1" id="KW-0812">Transmembrane</keyword>
<gene>
    <name evidence="2" type="ORF">PUN28_018663</name>
</gene>
<dbReference type="AlphaFoldDB" id="A0AAW2EEZ5"/>
<feature type="transmembrane region" description="Helical" evidence="1">
    <location>
        <begin position="37"/>
        <end position="54"/>
    </location>
</feature>
<proteinExistence type="predicted"/>
<evidence type="ECO:0000256" key="1">
    <source>
        <dbReference type="SAM" id="Phobius"/>
    </source>
</evidence>
<comment type="caution">
    <text evidence="2">The sequence shown here is derived from an EMBL/GenBank/DDBJ whole genome shotgun (WGS) entry which is preliminary data.</text>
</comment>
<accession>A0AAW2EEZ5</accession>
<keyword evidence="1" id="KW-1133">Transmembrane helix</keyword>
<dbReference type="EMBL" id="JADYXP020000023">
    <property type="protein sequence ID" value="KAL0102283.1"/>
    <property type="molecule type" value="Genomic_DNA"/>
</dbReference>
<reference evidence="2 3" key="1">
    <citation type="submission" date="2023-03" db="EMBL/GenBank/DDBJ databases">
        <title>High recombination rates correlate with genetic variation in Cardiocondyla obscurior ants.</title>
        <authorList>
            <person name="Errbii M."/>
        </authorList>
    </citation>
    <scope>NUCLEOTIDE SEQUENCE [LARGE SCALE GENOMIC DNA]</scope>
    <source>
        <strain evidence="2">Alpha-2009</strain>
        <tissue evidence="2">Whole body</tissue>
    </source>
</reference>
<name>A0AAW2EEZ5_9HYME</name>
<evidence type="ECO:0000313" key="3">
    <source>
        <dbReference type="Proteomes" id="UP001430953"/>
    </source>
</evidence>
<protein>
    <submittedName>
        <fullName evidence="2">Uncharacterized protein</fullName>
    </submittedName>
</protein>
<dbReference type="Proteomes" id="UP001430953">
    <property type="component" value="Unassembled WGS sequence"/>
</dbReference>